<dbReference type="GO" id="GO:0030599">
    <property type="term" value="F:pectinesterase activity"/>
    <property type="evidence" value="ECO:0007669"/>
    <property type="project" value="UniProtKB-UniRule"/>
</dbReference>
<dbReference type="RefSeq" id="XP_022727496.1">
    <property type="nucleotide sequence ID" value="XM_022871761.1"/>
</dbReference>
<dbReference type="SUPFAM" id="SSF51126">
    <property type="entry name" value="Pectin lyase-like"/>
    <property type="match status" value="1"/>
</dbReference>
<dbReference type="Gene3D" id="2.160.20.10">
    <property type="entry name" value="Single-stranded right-handed beta-helix, Pectin lyase-like"/>
    <property type="match status" value="1"/>
</dbReference>
<keyword evidence="5" id="KW-0964">Secreted</keyword>
<evidence type="ECO:0000256" key="5">
    <source>
        <dbReference type="ARBA" id="ARBA00022525"/>
    </source>
</evidence>
<dbReference type="AlphaFoldDB" id="A0A6P5XHZ8"/>
<evidence type="ECO:0000256" key="8">
    <source>
        <dbReference type="ARBA" id="ARBA00023316"/>
    </source>
</evidence>
<dbReference type="FunFam" id="2.160.20.10:FF:000029">
    <property type="entry name" value="Pectinesterase 4"/>
    <property type="match status" value="1"/>
</dbReference>
<organism evidence="12 13">
    <name type="scientific">Durio zibethinus</name>
    <name type="common">Durian</name>
    <dbReference type="NCBI Taxonomy" id="66656"/>
    <lineage>
        <taxon>Eukaryota</taxon>
        <taxon>Viridiplantae</taxon>
        <taxon>Streptophyta</taxon>
        <taxon>Embryophyta</taxon>
        <taxon>Tracheophyta</taxon>
        <taxon>Spermatophyta</taxon>
        <taxon>Magnoliopsida</taxon>
        <taxon>eudicotyledons</taxon>
        <taxon>Gunneridae</taxon>
        <taxon>Pentapetalae</taxon>
        <taxon>rosids</taxon>
        <taxon>malvids</taxon>
        <taxon>Malvales</taxon>
        <taxon>Malvaceae</taxon>
        <taxon>Helicteroideae</taxon>
        <taxon>Durio</taxon>
    </lineage>
</organism>
<dbReference type="PANTHER" id="PTHR31707">
    <property type="entry name" value="PECTINESTERASE"/>
    <property type="match status" value="1"/>
</dbReference>
<evidence type="ECO:0000256" key="10">
    <source>
        <dbReference type="RuleBase" id="RU000589"/>
    </source>
</evidence>
<dbReference type="OrthoDB" id="1936831at2759"/>
<dbReference type="InterPro" id="IPR000070">
    <property type="entry name" value="Pectinesterase_cat"/>
</dbReference>
<keyword evidence="6 10" id="KW-0378">Hydrolase</keyword>
<comment type="pathway">
    <text evidence="2 10">Glycan metabolism; pectin degradation; 2-dehydro-3-deoxy-D-gluconate from pectin: step 1/5.</text>
</comment>
<gene>
    <name evidence="13" type="primary">LOC111283313</name>
</gene>
<evidence type="ECO:0000256" key="3">
    <source>
        <dbReference type="ARBA" id="ARBA00013229"/>
    </source>
</evidence>
<dbReference type="GO" id="GO:0045490">
    <property type="term" value="P:pectin catabolic process"/>
    <property type="evidence" value="ECO:0007669"/>
    <property type="project" value="UniProtKB-UniRule"/>
</dbReference>
<accession>A0A6P5XHZ8</accession>
<keyword evidence="8" id="KW-0961">Cell wall biogenesis/degradation</keyword>
<evidence type="ECO:0000256" key="1">
    <source>
        <dbReference type="ARBA" id="ARBA00004191"/>
    </source>
</evidence>
<reference evidence="13" key="1">
    <citation type="submission" date="2025-08" db="UniProtKB">
        <authorList>
            <consortium name="RefSeq"/>
        </authorList>
    </citation>
    <scope>IDENTIFICATION</scope>
    <source>
        <tissue evidence="13">Fruit stalk</tissue>
    </source>
</reference>
<evidence type="ECO:0000256" key="2">
    <source>
        <dbReference type="ARBA" id="ARBA00005184"/>
    </source>
</evidence>
<dbReference type="KEGG" id="dzi:111283313"/>
<dbReference type="PROSITE" id="PS00503">
    <property type="entry name" value="PECTINESTERASE_2"/>
    <property type="match status" value="1"/>
</dbReference>
<dbReference type="InterPro" id="IPR033131">
    <property type="entry name" value="Pectinesterase_Asp_AS"/>
</dbReference>
<dbReference type="Proteomes" id="UP000515121">
    <property type="component" value="Unplaced"/>
</dbReference>
<evidence type="ECO:0000313" key="12">
    <source>
        <dbReference type="Proteomes" id="UP000515121"/>
    </source>
</evidence>
<keyword evidence="10" id="KW-0732">Signal</keyword>
<dbReference type="UniPathway" id="UPA00545">
    <property type="reaction ID" value="UER00823"/>
</dbReference>
<evidence type="ECO:0000256" key="6">
    <source>
        <dbReference type="ARBA" id="ARBA00022801"/>
    </source>
</evidence>
<proteinExistence type="predicted"/>
<keyword evidence="4" id="KW-0134">Cell wall</keyword>
<dbReference type="EC" id="3.1.1.11" evidence="3 10"/>
<comment type="subcellular location">
    <subcellularLocation>
        <location evidence="1">Secreted</location>
        <location evidence="1">Cell wall</location>
    </subcellularLocation>
</comment>
<feature type="active site" evidence="9">
    <location>
        <position position="200"/>
    </location>
</feature>
<evidence type="ECO:0000256" key="9">
    <source>
        <dbReference type="PROSITE-ProRule" id="PRU10040"/>
    </source>
</evidence>
<evidence type="ECO:0000256" key="7">
    <source>
        <dbReference type="ARBA" id="ARBA00023085"/>
    </source>
</evidence>
<dbReference type="GeneID" id="111283313"/>
<sequence length="390" mass="43671">MIKATKQTMFLAILTVWWEAQGQFSPPFHMIIAKDGSGDFTTISEGISSAPSFSSIRFNIKLSAGIYAENIVINKEKTNLTIIGEGMERTIITGCRSKDDGIKTFETATVGKHIKPCKMYIWLTIFKYQYMSEINGDGFVASGITFRNTAGPEKQQAVALLTKASHLAFYKCSIIAFQDTLYAKRGYQFFRECEIYGTVDFIFGDATAVFQSCYISARKPLAGQSNTVTAQGREVSAGQGGFVIHNCIITATSELIASEYPVKTYLGRPWRDFARTVVMQSYLDNSIDPQGWLEFDSRSSDLDLYYAEYDNRGPGSATNDRVKWKGFRVIDSIEAYQFTVREFIHGDMWIPATGVPYTPDFIDWSGSLRRSFSSCKVFVLLVSILTTLPI</sequence>
<evidence type="ECO:0000313" key="13">
    <source>
        <dbReference type="RefSeq" id="XP_022727496.1"/>
    </source>
</evidence>
<protein>
    <recommendedName>
        <fullName evidence="3 10">Pectinesterase</fullName>
        <ecNumber evidence="3 10">3.1.1.11</ecNumber>
    </recommendedName>
</protein>
<evidence type="ECO:0000259" key="11">
    <source>
        <dbReference type="Pfam" id="PF01095"/>
    </source>
</evidence>
<dbReference type="GO" id="GO:0042545">
    <property type="term" value="P:cell wall modification"/>
    <property type="evidence" value="ECO:0007669"/>
    <property type="project" value="UniProtKB-UniRule"/>
</dbReference>
<keyword evidence="7 10" id="KW-0063">Aspartyl esterase</keyword>
<comment type="catalytic activity">
    <reaction evidence="10">
        <text>[(1-&gt;4)-alpha-D-galacturonosyl methyl ester](n) + n H2O = [(1-&gt;4)-alpha-D-galacturonosyl](n) + n methanol + n H(+)</text>
        <dbReference type="Rhea" id="RHEA:22380"/>
        <dbReference type="Rhea" id="RHEA-COMP:14570"/>
        <dbReference type="Rhea" id="RHEA-COMP:14573"/>
        <dbReference type="ChEBI" id="CHEBI:15377"/>
        <dbReference type="ChEBI" id="CHEBI:15378"/>
        <dbReference type="ChEBI" id="CHEBI:17790"/>
        <dbReference type="ChEBI" id="CHEBI:140522"/>
        <dbReference type="ChEBI" id="CHEBI:140523"/>
        <dbReference type="EC" id="3.1.1.11"/>
    </reaction>
</comment>
<dbReference type="Pfam" id="PF01095">
    <property type="entry name" value="Pectinesterase"/>
    <property type="match status" value="2"/>
</dbReference>
<dbReference type="InterPro" id="IPR011050">
    <property type="entry name" value="Pectin_lyase_fold/virulence"/>
</dbReference>
<evidence type="ECO:0000256" key="4">
    <source>
        <dbReference type="ARBA" id="ARBA00022512"/>
    </source>
</evidence>
<feature type="chain" id="PRO_5028505140" description="Pectinesterase" evidence="10">
    <location>
        <begin position="23"/>
        <end position="390"/>
    </location>
</feature>
<name>A0A6P5XHZ8_DURZI</name>
<dbReference type="InterPro" id="IPR012334">
    <property type="entry name" value="Pectin_lyas_fold"/>
</dbReference>
<feature type="signal peptide" evidence="10">
    <location>
        <begin position="1"/>
        <end position="22"/>
    </location>
</feature>
<feature type="domain" description="Pectinesterase catalytic" evidence="11">
    <location>
        <begin position="30"/>
        <end position="112"/>
    </location>
</feature>
<feature type="domain" description="Pectinesterase catalytic" evidence="11">
    <location>
        <begin position="134"/>
        <end position="347"/>
    </location>
</feature>
<keyword evidence="12" id="KW-1185">Reference proteome</keyword>